<gene>
    <name evidence="4" type="ORF">CPZ25_007360</name>
</gene>
<protein>
    <submittedName>
        <fullName evidence="4">TetR family transcriptional regulator</fullName>
    </submittedName>
</protein>
<dbReference type="InterPro" id="IPR009057">
    <property type="entry name" value="Homeodomain-like_sf"/>
</dbReference>
<dbReference type="GO" id="GO:0003677">
    <property type="term" value="F:DNA binding"/>
    <property type="evidence" value="ECO:0007669"/>
    <property type="project" value="UniProtKB-UniRule"/>
</dbReference>
<dbReference type="Gene3D" id="1.10.357.10">
    <property type="entry name" value="Tetracycline Repressor, domain 2"/>
    <property type="match status" value="1"/>
</dbReference>
<dbReference type="Proteomes" id="UP000218387">
    <property type="component" value="Chromosome"/>
</dbReference>
<proteinExistence type="predicted"/>
<dbReference type="RefSeq" id="WP_058693898.1">
    <property type="nucleotide sequence ID" value="NZ_CABJDW020000003.1"/>
</dbReference>
<dbReference type="InterPro" id="IPR001647">
    <property type="entry name" value="HTH_TetR"/>
</dbReference>
<keyword evidence="5" id="KW-1185">Reference proteome</keyword>
<keyword evidence="1 2" id="KW-0238">DNA-binding</keyword>
<dbReference type="AlphaFoldDB" id="A0A4P9C6V5"/>
<dbReference type="Pfam" id="PF14278">
    <property type="entry name" value="TetR_C_8"/>
    <property type="match status" value="1"/>
</dbReference>
<feature type="domain" description="HTH tetR-type" evidence="3">
    <location>
        <begin position="5"/>
        <end position="65"/>
    </location>
</feature>
<dbReference type="EMBL" id="CP029487">
    <property type="protein sequence ID" value="QCT71150.1"/>
    <property type="molecule type" value="Genomic_DNA"/>
</dbReference>
<feature type="DNA-binding region" description="H-T-H motif" evidence="2">
    <location>
        <begin position="28"/>
        <end position="47"/>
    </location>
</feature>
<dbReference type="PANTHER" id="PTHR43479:SF7">
    <property type="entry name" value="TETR-FAMILY TRANSCRIPTIONAL REGULATOR"/>
    <property type="match status" value="1"/>
</dbReference>
<dbReference type="InterPro" id="IPR050624">
    <property type="entry name" value="HTH-type_Tx_Regulator"/>
</dbReference>
<dbReference type="Pfam" id="PF00440">
    <property type="entry name" value="TetR_N"/>
    <property type="match status" value="1"/>
</dbReference>
<evidence type="ECO:0000259" key="3">
    <source>
        <dbReference type="PROSITE" id="PS50977"/>
    </source>
</evidence>
<sequence length="183" mass="21136">MNVNEKTCLRFAKSIKELAAVKPLDKITVREITDNCGLTRQTFYRHFIDKYDLVNWYFEKLAKNTVRQMGVSMTLIDGLTQKYTLILKDIVFFRAAFQSSSCNSLFEYDMDLIYKMYEAVITRKTGKSLEPDIAFLLEMYCRGSMEMTVEFVCGKLKTDPAGMARLLVEAMPERLKGLLSELN</sequence>
<dbReference type="PANTHER" id="PTHR43479">
    <property type="entry name" value="ACREF/ENVCD OPERON REPRESSOR-RELATED"/>
    <property type="match status" value="1"/>
</dbReference>
<dbReference type="SUPFAM" id="SSF46689">
    <property type="entry name" value="Homeodomain-like"/>
    <property type="match status" value="1"/>
</dbReference>
<accession>A0A4P9C6V5</accession>
<name>A0A4P9C6V5_EUBML</name>
<evidence type="ECO:0000313" key="4">
    <source>
        <dbReference type="EMBL" id="QCT71150.1"/>
    </source>
</evidence>
<reference evidence="4 5" key="1">
    <citation type="submission" date="2018-05" db="EMBL/GenBank/DDBJ databases">
        <title>Genome comparison of Eubacterium sp.</title>
        <authorList>
            <person name="Feng Y."/>
            <person name="Sanchez-Andrea I."/>
            <person name="Stams A.J.M."/>
            <person name="De Vos W.M."/>
        </authorList>
    </citation>
    <scope>NUCLEOTIDE SEQUENCE [LARGE SCALE GENOMIC DNA]</scope>
    <source>
        <strain evidence="4 5">YI</strain>
    </source>
</reference>
<dbReference type="PROSITE" id="PS50977">
    <property type="entry name" value="HTH_TETR_2"/>
    <property type="match status" value="1"/>
</dbReference>
<evidence type="ECO:0000256" key="1">
    <source>
        <dbReference type="ARBA" id="ARBA00023125"/>
    </source>
</evidence>
<dbReference type="InterPro" id="IPR039532">
    <property type="entry name" value="TetR_C_Firmicutes"/>
</dbReference>
<evidence type="ECO:0000313" key="5">
    <source>
        <dbReference type="Proteomes" id="UP000218387"/>
    </source>
</evidence>
<evidence type="ECO:0000256" key="2">
    <source>
        <dbReference type="PROSITE-ProRule" id="PRU00335"/>
    </source>
</evidence>
<organism evidence="4 5">
    <name type="scientific">Eubacterium maltosivorans</name>
    <dbReference type="NCBI Taxonomy" id="2041044"/>
    <lineage>
        <taxon>Bacteria</taxon>
        <taxon>Bacillati</taxon>
        <taxon>Bacillota</taxon>
        <taxon>Clostridia</taxon>
        <taxon>Eubacteriales</taxon>
        <taxon>Eubacteriaceae</taxon>
        <taxon>Eubacterium</taxon>
    </lineage>
</organism>
<dbReference type="KEGG" id="emt:CPZ25_007360"/>